<dbReference type="EMBL" id="JAFHKS010000042">
    <property type="protein sequence ID" value="MBN3544472.1"/>
    <property type="molecule type" value="Genomic_DNA"/>
</dbReference>
<proteinExistence type="predicted"/>
<comment type="caution">
    <text evidence="1">The sequence shown here is derived from an EMBL/GenBank/DDBJ whole genome shotgun (WGS) entry which is preliminary data.</text>
</comment>
<organism evidence="1 2">
    <name type="scientific">Fictibacillus barbaricus</name>
    <dbReference type="NCBI Taxonomy" id="182136"/>
    <lineage>
        <taxon>Bacteria</taxon>
        <taxon>Bacillati</taxon>
        <taxon>Bacillota</taxon>
        <taxon>Bacilli</taxon>
        <taxon>Bacillales</taxon>
        <taxon>Fictibacillaceae</taxon>
        <taxon>Fictibacillus</taxon>
    </lineage>
</organism>
<dbReference type="Proteomes" id="UP001319060">
    <property type="component" value="Unassembled WGS sequence"/>
</dbReference>
<reference evidence="1 2" key="1">
    <citation type="submission" date="2021-01" db="EMBL/GenBank/DDBJ databases">
        <title>Genome Sequencing of Type Strains.</title>
        <authorList>
            <person name="Lemaire J.F."/>
            <person name="Inderbitzin P."/>
            <person name="Collins S.B."/>
            <person name="Wespe N."/>
            <person name="Knight-Connoni V."/>
        </authorList>
    </citation>
    <scope>NUCLEOTIDE SEQUENCE [LARGE SCALE GENOMIC DNA]</scope>
    <source>
        <strain evidence="1 2">DSM 14730</strain>
    </source>
</reference>
<keyword evidence="2" id="KW-1185">Reference proteome</keyword>
<accession>A0ABS2ZB38</accession>
<name>A0ABS2ZB38_9BACL</name>
<gene>
    <name evidence="1" type="ORF">JYA64_04165</name>
</gene>
<protein>
    <submittedName>
        <fullName evidence="1">Uncharacterized protein</fullName>
    </submittedName>
</protein>
<sequence>MNEELNYRLNLAKNHFQDLLQHDPKAADYLLSNFENGIEWFIKNKNSIGYNTDAVF</sequence>
<evidence type="ECO:0000313" key="1">
    <source>
        <dbReference type="EMBL" id="MBN3544472.1"/>
    </source>
</evidence>
<dbReference type="RefSeq" id="WP_188403828.1">
    <property type="nucleotide sequence ID" value="NZ_BMCE01000002.1"/>
</dbReference>
<evidence type="ECO:0000313" key="2">
    <source>
        <dbReference type="Proteomes" id="UP001319060"/>
    </source>
</evidence>